<name>A0AAN9AHT3_9CAEN</name>
<dbReference type="AlphaFoldDB" id="A0AAN9AHT3"/>
<comment type="similarity">
    <text evidence="1">Belongs to the rogdi family.</text>
</comment>
<evidence type="ECO:0000256" key="1">
    <source>
        <dbReference type="ARBA" id="ARBA00005535"/>
    </source>
</evidence>
<comment type="caution">
    <text evidence="2">The sequence shown here is derived from an EMBL/GenBank/DDBJ whole genome shotgun (WGS) entry which is preliminary data.</text>
</comment>
<dbReference type="GO" id="GO:0043291">
    <property type="term" value="C:RAVE complex"/>
    <property type="evidence" value="ECO:0007669"/>
    <property type="project" value="TreeGrafter"/>
</dbReference>
<dbReference type="InterPro" id="IPR028241">
    <property type="entry name" value="RAVE2/Rogdi"/>
</dbReference>
<evidence type="ECO:0000313" key="3">
    <source>
        <dbReference type="Proteomes" id="UP001374579"/>
    </source>
</evidence>
<evidence type="ECO:0000313" key="2">
    <source>
        <dbReference type="EMBL" id="KAK7087195.1"/>
    </source>
</evidence>
<proteinExistence type="inferred from homology"/>
<reference evidence="2 3" key="1">
    <citation type="submission" date="2024-02" db="EMBL/GenBank/DDBJ databases">
        <title>Chromosome-scale genome assembly of the rough periwinkle Littorina saxatilis.</title>
        <authorList>
            <person name="De Jode A."/>
            <person name="Faria R."/>
            <person name="Formenti G."/>
            <person name="Sims Y."/>
            <person name="Smith T.P."/>
            <person name="Tracey A."/>
            <person name="Wood J.M.D."/>
            <person name="Zagrodzka Z.B."/>
            <person name="Johannesson K."/>
            <person name="Butlin R.K."/>
            <person name="Leder E.H."/>
        </authorList>
    </citation>
    <scope>NUCLEOTIDE SEQUENCE [LARGE SCALE GENOMIC DNA]</scope>
    <source>
        <strain evidence="2">Snail1</strain>
        <tissue evidence="2">Muscle</tissue>
    </source>
</reference>
<evidence type="ECO:0008006" key="4">
    <source>
        <dbReference type="Google" id="ProtNLM"/>
    </source>
</evidence>
<organism evidence="2 3">
    <name type="scientific">Littorina saxatilis</name>
    <dbReference type="NCBI Taxonomy" id="31220"/>
    <lineage>
        <taxon>Eukaryota</taxon>
        <taxon>Metazoa</taxon>
        <taxon>Spiralia</taxon>
        <taxon>Lophotrochozoa</taxon>
        <taxon>Mollusca</taxon>
        <taxon>Gastropoda</taxon>
        <taxon>Caenogastropoda</taxon>
        <taxon>Littorinimorpha</taxon>
        <taxon>Littorinoidea</taxon>
        <taxon>Littorinidae</taxon>
        <taxon>Littorina</taxon>
    </lineage>
</organism>
<dbReference type="Proteomes" id="UP001374579">
    <property type="component" value="Unassembled WGS sequence"/>
</dbReference>
<dbReference type="Pfam" id="PF10259">
    <property type="entry name" value="Rogdi_lz"/>
    <property type="match status" value="1"/>
</dbReference>
<accession>A0AAN9AHT3</accession>
<sequence>MADEEIHEEKLALRAELKWLLREEVHSVLDDIGYTLQECRRCFPMPIKGESDGSAGNMLGKSLNGDLHGDHHYQGITPSNPPLKILLTSASPTTPGTMKCVVTLNGDSISEADIVFKHKDKGKDNQNYKTSIMPEQEWKIQQVQDAANHLQEALQIASLREHDYQFRSAQEVLLLLEGLKKSVQACRICLSTPKRKSLQDLVNSKSREIFSPPIPQNVALSFYIHGSKVILAIYHLHINGQQKMDVSHRIQMEAAVQWLNEAVILFTLALQQCQQLVDKITTVCQCAGLDTDAYIT</sequence>
<gene>
    <name evidence="2" type="ORF">V1264_021275</name>
</gene>
<protein>
    <recommendedName>
        <fullName evidence="4">Protein rogdi</fullName>
    </recommendedName>
</protein>
<dbReference type="PANTHER" id="PTHR13618">
    <property type="entry name" value="LEUCINE ZIPPER CONTAINING TRANSCRIPTION FACTOR LZF1"/>
    <property type="match status" value="1"/>
</dbReference>
<keyword evidence="3" id="KW-1185">Reference proteome</keyword>
<dbReference type="EMBL" id="JBAMIC010004070">
    <property type="protein sequence ID" value="KAK7087195.1"/>
    <property type="molecule type" value="Genomic_DNA"/>
</dbReference>
<dbReference type="PANTHER" id="PTHR13618:SF1">
    <property type="entry name" value="PROTEIN ROGDI HOMOLOG"/>
    <property type="match status" value="1"/>
</dbReference>